<feature type="compositionally biased region" description="Polar residues" evidence="1">
    <location>
        <begin position="29"/>
        <end position="38"/>
    </location>
</feature>
<accession>A0A5C3NNS1</accession>
<organism evidence="2 3">
    <name type="scientific">Polyporus arcularius HHB13444</name>
    <dbReference type="NCBI Taxonomy" id="1314778"/>
    <lineage>
        <taxon>Eukaryota</taxon>
        <taxon>Fungi</taxon>
        <taxon>Dikarya</taxon>
        <taxon>Basidiomycota</taxon>
        <taxon>Agaricomycotina</taxon>
        <taxon>Agaricomycetes</taxon>
        <taxon>Polyporales</taxon>
        <taxon>Polyporaceae</taxon>
        <taxon>Polyporus</taxon>
    </lineage>
</organism>
<dbReference type="AlphaFoldDB" id="A0A5C3NNS1"/>
<dbReference type="Proteomes" id="UP000308197">
    <property type="component" value="Unassembled WGS sequence"/>
</dbReference>
<feature type="compositionally biased region" description="Low complexity" evidence="1">
    <location>
        <begin position="95"/>
        <end position="108"/>
    </location>
</feature>
<feature type="region of interest" description="Disordered" evidence="1">
    <location>
        <begin position="1"/>
        <end position="170"/>
    </location>
</feature>
<dbReference type="InParanoid" id="A0A5C3NNS1"/>
<name>A0A5C3NNS1_9APHY</name>
<evidence type="ECO:0000313" key="2">
    <source>
        <dbReference type="EMBL" id="TFK78914.1"/>
    </source>
</evidence>
<feature type="compositionally biased region" description="Polar residues" evidence="1">
    <location>
        <begin position="137"/>
        <end position="156"/>
    </location>
</feature>
<dbReference type="EMBL" id="ML212260">
    <property type="protein sequence ID" value="TFK78914.1"/>
    <property type="molecule type" value="Genomic_DNA"/>
</dbReference>
<proteinExistence type="predicted"/>
<keyword evidence="3" id="KW-1185">Reference proteome</keyword>
<evidence type="ECO:0000313" key="3">
    <source>
        <dbReference type="Proteomes" id="UP000308197"/>
    </source>
</evidence>
<gene>
    <name evidence="2" type="ORF">K466DRAFT_606557</name>
</gene>
<reference evidence="2 3" key="1">
    <citation type="journal article" date="2019" name="Nat. Ecol. Evol.">
        <title>Megaphylogeny resolves global patterns of mushroom evolution.</title>
        <authorList>
            <person name="Varga T."/>
            <person name="Krizsan K."/>
            <person name="Foldi C."/>
            <person name="Dima B."/>
            <person name="Sanchez-Garcia M."/>
            <person name="Sanchez-Ramirez S."/>
            <person name="Szollosi G.J."/>
            <person name="Szarkandi J.G."/>
            <person name="Papp V."/>
            <person name="Albert L."/>
            <person name="Andreopoulos W."/>
            <person name="Angelini C."/>
            <person name="Antonin V."/>
            <person name="Barry K.W."/>
            <person name="Bougher N.L."/>
            <person name="Buchanan P."/>
            <person name="Buyck B."/>
            <person name="Bense V."/>
            <person name="Catcheside P."/>
            <person name="Chovatia M."/>
            <person name="Cooper J."/>
            <person name="Damon W."/>
            <person name="Desjardin D."/>
            <person name="Finy P."/>
            <person name="Geml J."/>
            <person name="Haridas S."/>
            <person name="Hughes K."/>
            <person name="Justo A."/>
            <person name="Karasinski D."/>
            <person name="Kautmanova I."/>
            <person name="Kiss B."/>
            <person name="Kocsube S."/>
            <person name="Kotiranta H."/>
            <person name="LaButti K.M."/>
            <person name="Lechner B.E."/>
            <person name="Liimatainen K."/>
            <person name="Lipzen A."/>
            <person name="Lukacs Z."/>
            <person name="Mihaltcheva S."/>
            <person name="Morgado L.N."/>
            <person name="Niskanen T."/>
            <person name="Noordeloos M.E."/>
            <person name="Ohm R.A."/>
            <person name="Ortiz-Santana B."/>
            <person name="Ovrebo C."/>
            <person name="Racz N."/>
            <person name="Riley R."/>
            <person name="Savchenko A."/>
            <person name="Shiryaev A."/>
            <person name="Soop K."/>
            <person name="Spirin V."/>
            <person name="Szebenyi C."/>
            <person name="Tomsovsky M."/>
            <person name="Tulloss R.E."/>
            <person name="Uehling J."/>
            <person name="Grigoriev I.V."/>
            <person name="Vagvolgyi C."/>
            <person name="Papp T."/>
            <person name="Martin F.M."/>
            <person name="Miettinen O."/>
            <person name="Hibbett D.S."/>
            <person name="Nagy L.G."/>
        </authorList>
    </citation>
    <scope>NUCLEOTIDE SEQUENCE [LARGE SCALE GENOMIC DNA]</scope>
    <source>
        <strain evidence="2 3">HHB13444</strain>
    </source>
</reference>
<feature type="compositionally biased region" description="Low complexity" evidence="1">
    <location>
        <begin position="1"/>
        <end position="14"/>
    </location>
</feature>
<protein>
    <submittedName>
        <fullName evidence="2">Uncharacterized protein</fullName>
    </submittedName>
</protein>
<sequence>MSESPSEPSRESSPGIEAPDGRPPATAEELSQQLQSLTGREGRPRGFNLMGFVHAGRATQPRATQEPLFLPETGPTASPAVASTQELPPPPFPNGPDGSPSPSLLGLSVAGTVLPSPTSSQLSAPALYSQPVASEPQPDSLTASRDTSGQQVQIPNLNGGPGIGSQSISGPVSATVTHEQVLDASFGQIQINYRALDGSQYGTGYVRYLKVAYYEMVCKAVGLTNATQSHVDFYGYKLTRASIAKWLGQPFGTLNNWRTFYTKCHKAYNALAHHDGQLVRDTHEELLWQVLRRWIESGPEVLHFDYPHSAGGDAIDRSWHTLAVTVKLNKITGGIAKLQDKPVYAALM</sequence>
<evidence type="ECO:0000256" key="1">
    <source>
        <dbReference type="SAM" id="MobiDB-lite"/>
    </source>
</evidence>